<feature type="transmembrane region" description="Helical" evidence="1">
    <location>
        <begin position="12"/>
        <end position="29"/>
    </location>
</feature>
<gene>
    <name evidence="2" type="ORF">ERJ77_17780</name>
</gene>
<protein>
    <submittedName>
        <fullName evidence="2">Uncharacterized protein</fullName>
    </submittedName>
</protein>
<comment type="caution">
    <text evidence="2">The sequence shown here is derived from an EMBL/GenBank/DDBJ whole genome shotgun (WGS) entry which is preliminary data.</text>
</comment>
<evidence type="ECO:0000313" key="2">
    <source>
        <dbReference type="EMBL" id="MBF4436333.1"/>
    </source>
</evidence>
<evidence type="ECO:0000256" key="1">
    <source>
        <dbReference type="SAM" id="Phobius"/>
    </source>
</evidence>
<reference evidence="2" key="1">
    <citation type="journal article" date="2021" name="PeerJ">
        <title>Analysis of 44 Vibrio anguillarum genomes reveals high genetic diversity.</title>
        <authorList>
            <person name="Hansen M.J."/>
            <person name="Dalsgaard I."/>
        </authorList>
    </citation>
    <scope>NUCLEOTIDE SEQUENCE</scope>
    <source>
        <strain evidence="2">850617-1/1</strain>
    </source>
</reference>
<dbReference type="Proteomes" id="UP000786185">
    <property type="component" value="Unassembled WGS sequence"/>
</dbReference>
<keyword evidence="1" id="KW-0472">Membrane</keyword>
<keyword evidence="1" id="KW-0812">Transmembrane</keyword>
<name>A0AAW4BMW4_VIBAN</name>
<feature type="transmembrane region" description="Helical" evidence="1">
    <location>
        <begin position="195"/>
        <end position="215"/>
    </location>
</feature>
<feature type="transmembrane region" description="Helical" evidence="1">
    <location>
        <begin position="119"/>
        <end position="138"/>
    </location>
</feature>
<proteinExistence type="predicted"/>
<sequence length="346" mass="39228">MSKFREHVKNISMVSTLLGGYFFFSYVVSERIPFPMEMDSLLSLLVVVGALSALFSIVGAMYVVMAVFVTDDLYGKYYYKYFYQSSNVIQNKYVSSIVGFVIYFLLAPTSFWVSSFLDYSLWLPLVLFLAIPFLYSFYLLTPDKKLLPLDFKQVSTQQYVLLVFSFFFISVLSNMSFVLYVQFLSFTELVVDDPGFYFSCAIFVVFSYISLIPVKPKTEFEQIASKYRKNTPIVNFIKRPAALVYLLAVMFCLYPPVTSKIASRALYLLGVGGSLERSYHYTPNARVQVPPVLVNECIDSYCETKPVVVLLDVGGTLFVRLAGDESAPVIALAGKSMYPIIPRKDT</sequence>
<dbReference type="AlphaFoldDB" id="A0AAW4BMW4"/>
<feature type="transmembrane region" description="Helical" evidence="1">
    <location>
        <begin position="41"/>
        <end position="70"/>
    </location>
</feature>
<feature type="transmembrane region" description="Helical" evidence="1">
    <location>
        <begin position="91"/>
        <end position="113"/>
    </location>
</feature>
<evidence type="ECO:0000313" key="3">
    <source>
        <dbReference type="Proteomes" id="UP000786185"/>
    </source>
</evidence>
<organism evidence="2 3">
    <name type="scientific">Vibrio anguillarum</name>
    <name type="common">Listonella anguillarum</name>
    <dbReference type="NCBI Taxonomy" id="55601"/>
    <lineage>
        <taxon>Bacteria</taxon>
        <taxon>Pseudomonadati</taxon>
        <taxon>Pseudomonadota</taxon>
        <taxon>Gammaproteobacteria</taxon>
        <taxon>Vibrionales</taxon>
        <taxon>Vibrionaceae</taxon>
        <taxon>Vibrio</taxon>
    </lineage>
</organism>
<dbReference type="EMBL" id="SCLC01000066">
    <property type="protein sequence ID" value="MBF4436333.1"/>
    <property type="molecule type" value="Genomic_DNA"/>
</dbReference>
<feature type="transmembrane region" description="Helical" evidence="1">
    <location>
        <begin position="159"/>
        <end position="183"/>
    </location>
</feature>
<feature type="transmembrane region" description="Helical" evidence="1">
    <location>
        <begin position="236"/>
        <end position="257"/>
    </location>
</feature>
<keyword evidence="1" id="KW-1133">Transmembrane helix</keyword>
<accession>A0AAW4BMW4</accession>